<dbReference type="Gene3D" id="3.20.20.70">
    <property type="entry name" value="Aldolase class I"/>
    <property type="match status" value="1"/>
</dbReference>
<dbReference type="RefSeq" id="WP_008869110.1">
    <property type="nucleotide sequence ID" value="NZ_ACJN02000001.1"/>
</dbReference>
<proteinExistence type="inferred from homology"/>
<dbReference type="EC" id="5.4.3.2" evidence="11"/>
<dbReference type="OrthoDB" id="9768064at2"/>
<keyword evidence="6" id="KW-0479">Metal-binding</keyword>
<dbReference type="PANTHER" id="PTHR30538">
    <property type="entry name" value="LYSINE 2,3-AMINOMUTASE-RELATED"/>
    <property type="match status" value="1"/>
</dbReference>
<dbReference type="GO" id="GO:0050066">
    <property type="term" value="F:L-lysine 2,3-aminomutase activity"/>
    <property type="evidence" value="ECO:0007669"/>
    <property type="project" value="UniProtKB-EC"/>
</dbReference>
<accession>D6SMS1</accession>
<sequence length="370" mass="42440">MHTPQYINDINKVPGLTGRDLEQLAPVMDTFEFRSNEYYLSLVNWDDPDDPIRRIIIPSVQELDQWGRLDASNEQSYSVLPGLQHKYVSTAVFLASDACGGFCRYCFRKRLFIHPEQREVLTDLDAACDYVRNHPEINNVLITGGDGLMLSTSRLEKIISRLRGIDHVKIIRIGTKLLSYSPYRVLNDQELLEMVKKYSLPDKRIYFMTHYTHPREMTDVSLEACDRLIKAGGILCNQTPMLRGVNDDPQVLGELFNRLSYMGVAPYYIFICRPTVGNKPYAVPVEEAFNVYQNARSMCSGLGKRAKLAMSHASGKIEALAMTDENIIFRYHRAADPDESGKVHICTRNPRAYWFDDYKEIVETYEQQEG</sequence>
<dbReference type="SFLD" id="SFLDS00029">
    <property type="entry name" value="Radical_SAM"/>
    <property type="match status" value="1"/>
</dbReference>
<evidence type="ECO:0000256" key="4">
    <source>
        <dbReference type="ARBA" id="ARBA00022485"/>
    </source>
</evidence>
<dbReference type="SFLD" id="SFLDG01070">
    <property type="entry name" value="PLP-dependent"/>
    <property type="match status" value="1"/>
</dbReference>
<keyword evidence="12" id="KW-1185">Reference proteome</keyword>
<evidence type="ECO:0000256" key="2">
    <source>
        <dbReference type="ARBA" id="ARBA00001966"/>
    </source>
</evidence>
<comment type="cofactor">
    <cofactor evidence="2">
        <name>[4Fe-4S] cluster</name>
        <dbReference type="ChEBI" id="CHEBI:49883"/>
    </cofactor>
</comment>
<evidence type="ECO:0000313" key="12">
    <source>
        <dbReference type="Proteomes" id="UP000005496"/>
    </source>
</evidence>
<keyword evidence="8" id="KW-0408">Iron</keyword>
<evidence type="ECO:0000259" key="10">
    <source>
        <dbReference type="PROSITE" id="PS51918"/>
    </source>
</evidence>
<dbReference type="eggNOG" id="COG1509">
    <property type="taxonomic scope" value="Bacteria"/>
</dbReference>
<protein>
    <submittedName>
        <fullName evidence="11">Lysine 2,3-aminomutase YodO family protein</fullName>
        <ecNumber evidence="11">5.4.3.2</ecNumber>
    </submittedName>
</protein>
<keyword evidence="11" id="KW-0413">Isomerase</keyword>
<gene>
    <name evidence="11" type="ORF">Dthio_PD3424</name>
</gene>
<keyword evidence="7" id="KW-0663">Pyridoxal phosphate</keyword>
<keyword evidence="5" id="KW-0949">S-adenosyl-L-methionine</keyword>
<organism evidence="11 12">
    <name type="scientific">Desulfonatronospira thiodismutans ASO3-1</name>
    <dbReference type="NCBI Taxonomy" id="555779"/>
    <lineage>
        <taxon>Bacteria</taxon>
        <taxon>Pseudomonadati</taxon>
        <taxon>Thermodesulfobacteriota</taxon>
        <taxon>Desulfovibrionia</taxon>
        <taxon>Desulfovibrionales</taxon>
        <taxon>Desulfonatronovibrionaceae</taxon>
        <taxon>Desulfonatronospira</taxon>
    </lineage>
</organism>
<evidence type="ECO:0000256" key="8">
    <source>
        <dbReference type="ARBA" id="ARBA00023004"/>
    </source>
</evidence>
<evidence type="ECO:0000256" key="5">
    <source>
        <dbReference type="ARBA" id="ARBA00022691"/>
    </source>
</evidence>
<dbReference type="SUPFAM" id="SSF102114">
    <property type="entry name" value="Radical SAM enzymes"/>
    <property type="match status" value="1"/>
</dbReference>
<dbReference type="InterPro" id="IPR003739">
    <property type="entry name" value="Lys_aminomutase/Glu_NH3_mut"/>
</dbReference>
<dbReference type="GO" id="GO:0051539">
    <property type="term" value="F:4 iron, 4 sulfur cluster binding"/>
    <property type="evidence" value="ECO:0007669"/>
    <property type="project" value="UniProtKB-KW"/>
</dbReference>
<dbReference type="Pfam" id="PF04055">
    <property type="entry name" value="Radical_SAM"/>
    <property type="match status" value="1"/>
</dbReference>
<dbReference type="InterPro" id="IPR058240">
    <property type="entry name" value="rSAM_sf"/>
</dbReference>
<comment type="cofactor">
    <cofactor evidence="1">
        <name>pyridoxal 5'-phosphate</name>
        <dbReference type="ChEBI" id="CHEBI:597326"/>
    </cofactor>
</comment>
<name>D6SMS1_9BACT</name>
<dbReference type="GO" id="GO:0046872">
    <property type="term" value="F:metal ion binding"/>
    <property type="evidence" value="ECO:0007669"/>
    <property type="project" value="UniProtKB-KW"/>
</dbReference>
<dbReference type="EMBL" id="ACJN02000001">
    <property type="protein sequence ID" value="EFI35982.1"/>
    <property type="molecule type" value="Genomic_DNA"/>
</dbReference>
<keyword evidence="4" id="KW-0004">4Fe-4S</keyword>
<dbReference type="NCBIfam" id="TIGR00238">
    <property type="entry name" value="KamA family radical SAM protein"/>
    <property type="match status" value="1"/>
</dbReference>
<reference evidence="11" key="1">
    <citation type="submission" date="2010-05" db="EMBL/GenBank/DDBJ databases">
        <title>The draft genome of Desulfonatronospira thiodismutans ASO3-1.</title>
        <authorList>
            <consortium name="US DOE Joint Genome Institute (JGI-PGF)"/>
            <person name="Lucas S."/>
            <person name="Copeland A."/>
            <person name="Lapidus A."/>
            <person name="Cheng J.-F."/>
            <person name="Bruce D."/>
            <person name="Goodwin L."/>
            <person name="Pitluck S."/>
            <person name="Chertkov O."/>
            <person name="Brettin T."/>
            <person name="Detter J.C."/>
            <person name="Han C."/>
            <person name="Land M.L."/>
            <person name="Hauser L."/>
            <person name="Kyrpides N."/>
            <person name="Mikhailova N."/>
            <person name="Muyzer G."/>
            <person name="Woyke T."/>
        </authorList>
    </citation>
    <scope>NUCLEOTIDE SEQUENCE [LARGE SCALE GENOMIC DNA]</scope>
    <source>
        <strain evidence="11">ASO3-1</strain>
    </source>
</reference>
<evidence type="ECO:0000256" key="7">
    <source>
        <dbReference type="ARBA" id="ARBA00022898"/>
    </source>
</evidence>
<evidence type="ECO:0000256" key="9">
    <source>
        <dbReference type="ARBA" id="ARBA00023014"/>
    </source>
</evidence>
<dbReference type="Proteomes" id="UP000005496">
    <property type="component" value="Unassembled WGS sequence"/>
</dbReference>
<evidence type="ECO:0000256" key="3">
    <source>
        <dbReference type="ARBA" id="ARBA00008703"/>
    </source>
</evidence>
<evidence type="ECO:0000256" key="6">
    <source>
        <dbReference type="ARBA" id="ARBA00022723"/>
    </source>
</evidence>
<dbReference type="CDD" id="cd01335">
    <property type="entry name" value="Radical_SAM"/>
    <property type="match status" value="1"/>
</dbReference>
<evidence type="ECO:0000313" key="11">
    <source>
        <dbReference type="EMBL" id="EFI35982.1"/>
    </source>
</evidence>
<dbReference type="InterPro" id="IPR007197">
    <property type="entry name" value="rSAM"/>
</dbReference>
<dbReference type="PROSITE" id="PS51918">
    <property type="entry name" value="RADICAL_SAM"/>
    <property type="match status" value="1"/>
</dbReference>
<comment type="similarity">
    <text evidence="3">Belongs to the radical SAM superfamily. KamA family.</text>
</comment>
<evidence type="ECO:0000256" key="1">
    <source>
        <dbReference type="ARBA" id="ARBA00001933"/>
    </source>
</evidence>
<dbReference type="InterPro" id="IPR013785">
    <property type="entry name" value="Aldolase_TIM"/>
</dbReference>
<keyword evidence="9" id="KW-0411">Iron-sulfur</keyword>
<dbReference type="AlphaFoldDB" id="D6SMS1"/>
<comment type="caution">
    <text evidence="11">The sequence shown here is derived from an EMBL/GenBank/DDBJ whole genome shotgun (WGS) entry which is preliminary data.</text>
</comment>
<dbReference type="PANTHER" id="PTHR30538:SF0">
    <property type="entry name" value="L-LYSINE 2,3-AMINOMUTASE AQ_1632-RELATED"/>
    <property type="match status" value="1"/>
</dbReference>
<feature type="domain" description="Radical SAM core" evidence="10">
    <location>
        <begin position="80"/>
        <end position="305"/>
    </location>
</feature>